<evidence type="ECO:0000313" key="2">
    <source>
        <dbReference type="Proteomes" id="UP000267223"/>
    </source>
</evidence>
<dbReference type="Pfam" id="PF12099">
    <property type="entry name" value="DUF3575"/>
    <property type="match status" value="1"/>
</dbReference>
<dbReference type="Proteomes" id="UP000267223">
    <property type="component" value="Unassembled WGS sequence"/>
</dbReference>
<proteinExistence type="predicted"/>
<organism evidence="1 2">
    <name type="scientific">Hanamia caeni</name>
    <dbReference type="NCBI Taxonomy" id="2294116"/>
    <lineage>
        <taxon>Bacteria</taxon>
        <taxon>Pseudomonadati</taxon>
        <taxon>Bacteroidota</taxon>
        <taxon>Chitinophagia</taxon>
        <taxon>Chitinophagales</taxon>
        <taxon>Chitinophagaceae</taxon>
        <taxon>Hanamia</taxon>
    </lineage>
</organism>
<sequence length="215" mass="24473">MDTLIFQLLLNLSIQIEQVINNIFQPKLIITSIIYFLLIAPAFCQNKKSKKPETLIVKTNLLNLAAKGPSISFEKFLSKSFSFVLAYMKGQFNDFLLTDHYDYNGLLLRGKKYFHEINKGDITPYIGAYTGVLHRNIHTVGQSGLFGYPDRDFSANSIPSGFSMGGLWLLKNNFVIDLQSSLGYGRYINIDKNDPDTYSNGYLDIQIWTSVGYYF</sequence>
<reference evidence="1 2" key="1">
    <citation type="submission" date="2018-11" db="EMBL/GenBank/DDBJ databases">
        <title>Draft genome sequence of Ferruginibacter sp. BO-59.</title>
        <authorList>
            <person name="Im W.T."/>
        </authorList>
    </citation>
    <scope>NUCLEOTIDE SEQUENCE [LARGE SCALE GENOMIC DNA]</scope>
    <source>
        <strain evidence="1 2">BO-59</strain>
    </source>
</reference>
<dbReference type="InterPro" id="IPR021958">
    <property type="entry name" value="DUF3575"/>
</dbReference>
<dbReference type="AlphaFoldDB" id="A0A3M9NA91"/>
<comment type="caution">
    <text evidence="1">The sequence shown here is derived from an EMBL/GenBank/DDBJ whole genome shotgun (WGS) entry which is preliminary data.</text>
</comment>
<name>A0A3M9NA91_9BACT</name>
<accession>A0A3M9NA91</accession>
<gene>
    <name evidence="1" type="ORF">EFY79_16560</name>
</gene>
<keyword evidence="2" id="KW-1185">Reference proteome</keyword>
<protein>
    <submittedName>
        <fullName evidence="1">DUF3575 domain-containing protein</fullName>
    </submittedName>
</protein>
<evidence type="ECO:0000313" key="1">
    <source>
        <dbReference type="EMBL" id="RNI34305.1"/>
    </source>
</evidence>
<dbReference type="EMBL" id="RJJR01000014">
    <property type="protein sequence ID" value="RNI34305.1"/>
    <property type="molecule type" value="Genomic_DNA"/>
</dbReference>